<dbReference type="InterPro" id="IPR020241">
    <property type="entry name" value="RNase_P/MRP_Pop7_fungi"/>
</dbReference>
<comment type="subcellular location">
    <subcellularLocation>
        <location evidence="1">Nucleus</location>
    </subcellularLocation>
</comment>
<dbReference type="STRING" id="546991.N1JGL4"/>
<dbReference type="InterPro" id="IPR036882">
    <property type="entry name" value="Alba-like_dom_sf"/>
</dbReference>
<dbReference type="GO" id="GO:0034965">
    <property type="term" value="P:intronic box C/D snoRNA processing"/>
    <property type="evidence" value="ECO:0007669"/>
    <property type="project" value="TreeGrafter"/>
</dbReference>
<dbReference type="OrthoDB" id="5416589at2759"/>
<sequence>MTSPRPSPATPPKLARLPKNYRVRKRPLLHAPLAPPRAGADVPKVIYLSSRSSFVATIKRVRSLLSHVESRSSASDAAALLQRDPRSFMRSVAAERAARKANSDGGKRMEEVVIKASGKAIEKALQIAAWWQSQDDVNVELKTASVGAIDDIVNAEGMEEDSQVRRVSVLEIYVRLI</sequence>
<keyword evidence="2" id="KW-0819">tRNA processing</keyword>
<dbReference type="InterPro" id="IPR014612">
    <property type="entry name" value="Pop7/Rpp20"/>
</dbReference>
<evidence type="ECO:0000313" key="5">
    <source>
        <dbReference type="Proteomes" id="UP000015441"/>
    </source>
</evidence>
<dbReference type="SUPFAM" id="SSF82704">
    <property type="entry name" value="AlbA-like"/>
    <property type="match status" value="1"/>
</dbReference>
<dbReference type="GO" id="GO:0003723">
    <property type="term" value="F:RNA binding"/>
    <property type="evidence" value="ECO:0007669"/>
    <property type="project" value="TreeGrafter"/>
</dbReference>
<reference evidence="4 5" key="1">
    <citation type="journal article" date="2010" name="Science">
        <title>Genome expansion and gene loss in powdery mildew fungi reveal tradeoffs in extreme parasitism.</title>
        <authorList>
            <person name="Spanu P.D."/>
            <person name="Abbott J.C."/>
            <person name="Amselem J."/>
            <person name="Burgis T.A."/>
            <person name="Soanes D.M."/>
            <person name="Stueber K."/>
            <person name="Ver Loren van Themaat E."/>
            <person name="Brown J.K.M."/>
            <person name="Butcher S.A."/>
            <person name="Gurr S.J."/>
            <person name="Lebrun M.-H."/>
            <person name="Ridout C.J."/>
            <person name="Schulze-Lefert P."/>
            <person name="Talbot N.J."/>
            <person name="Ahmadinejad N."/>
            <person name="Ametz C."/>
            <person name="Barton G.R."/>
            <person name="Benjdia M."/>
            <person name="Bidzinski P."/>
            <person name="Bindschedler L.V."/>
            <person name="Both M."/>
            <person name="Brewer M.T."/>
            <person name="Cadle-Davidson L."/>
            <person name="Cadle-Davidson M.M."/>
            <person name="Collemare J."/>
            <person name="Cramer R."/>
            <person name="Frenkel O."/>
            <person name="Godfrey D."/>
            <person name="Harriman J."/>
            <person name="Hoede C."/>
            <person name="King B.C."/>
            <person name="Klages S."/>
            <person name="Kleemann J."/>
            <person name="Knoll D."/>
            <person name="Koti P.S."/>
            <person name="Kreplak J."/>
            <person name="Lopez-Ruiz F.J."/>
            <person name="Lu X."/>
            <person name="Maekawa T."/>
            <person name="Mahanil S."/>
            <person name="Micali C."/>
            <person name="Milgroom M.G."/>
            <person name="Montana G."/>
            <person name="Noir S."/>
            <person name="O'Connell R.J."/>
            <person name="Oberhaensli S."/>
            <person name="Parlange F."/>
            <person name="Pedersen C."/>
            <person name="Quesneville H."/>
            <person name="Reinhardt R."/>
            <person name="Rott M."/>
            <person name="Sacristan S."/>
            <person name="Schmidt S.M."/>
            <person name="Schoen M."/>
            <person name="Skamnioti P."/>
            <person name="Sommer H."/>
            <person name="Stephens A."/>
            <person name="Takahara H."/>
            <person name="Thordal-Christensen H."/>
            <person name="Vigouroux M."/>
            <person name="Wessling R."/>
            <person name="Wicker T."/>
            <person name="Panstruga R."/>
        </authorList>
    </citation>
    <scope>NUCLEOTIDE SEQUENCE [LARGE SCALE GENOMIC DNA]</scope>
    <source>
        <strain evidence="4">DH14</strain>
    </source>
</reference>
<name>N1JGL4_BLUG1</name>
<keyword evidence="3" id="KW-0539">Nucleus</keyword>
<dbReference type="AlphaFoldDB" id="N1JGL4"/>
<dbReference type="GO" id="GO:0001682">
    <property type="term" value="P:tRNA 5'-leader removal"/>
    <property type="evidence" value="ECO:0007669"/>
    <property type="project" value="InterPro"/>
</dbReference>
<dbReference type="HOGENOM" id="CLU_085444_1_0_1"/>
<dbReference type="PANTHER" id="PTHR28256">
    <property type="entry name" value="RIBONUCLEASES P/MRP PROTEIN SUBUNIT POP7"/>
    <property type="match status" value="1"/>
</dbReference>
<gene>
    <name evidence="4" type="ORF">BGHDH14_bgh01694</name>
</gene>
<keyword evidence="5" id="KW-1185">Reference proteome</keyword>
<dbReference type="GO" id="GO:0000172">
    <property type="term" value="C:ribonuclease MRP complex"/>
    <property type="evidence" value="ECO:0007669"/>
    <property type="project" value="InterPro"/>
</dbReference>
<protein>
    <submittedName>
        <fullName evidence="4">/alba domain containing protein</fullName>
    </submittedName>
</protein>
<accession>N1JGL4</accession>
<dbReference type="GO" id="GO:0000294">
    <property type="term" value="P:nuclear-transcribed mRNA catabolic process, RNase MRP-dependent"/>
    <property type="evidence" value="ECO:0007669"/>
    <property type="project" value="TreeGrafter"/>
</dbReference>
<evidence type="ECO:0000256" key="3">
    <source>
        <dbReference type="ARBA" id="ARBA00023242"/>
    </source>
</evidence>
<dbReference type="GO" id="GO:0004526">
    <property type="term" value="F:ribonuclease P activity"/>
    <property type="evidence" value="ECO:0007669"/>
    <property type="project" value="TreeGrafter"/>
</dbReference>
<comment type="caution">
    <text evidence="4">The sequence shown here is derived from an EMBL/GenBank/DDBJ whole genome shotgun (WGS) entry which is preliminary data.</text>
</comment>
<dbReference type="Pfam" id="PF12328">
    <property type="entry name" value="Rpp20"/>
    <property type="match status" value="1"/>
</dbReference>
<organism evidence="4 5">
    <name type="scientific">Blumeria graminis f. sp. hordei (strain DH14)</name>
    <name type="common">Barley powdery mildew</name>
    <name type="synonym">Oidium monilioides f. sp. hordei</name>
    <dbReference type="NCBI Taxonomy" id="546991"/>
    <lineage>
        <taxon>Eukaryota</taxon>
        <taxon>Fungi</taxon>
        <taxon>Dikarya</taxon>
        <taxon>Ascomycota</taxon>
        <taxon>Pezizomycotina</taxon>
        <taxon>Leotiomycetes</taxon>
        <taxon>Erysiphales</taxon>
        <taxon>Erysiphaceae</taxon>
        <taxon>Blumeria</taxon>
        <taxon>Blumeria hordei</taxon>
    </lineage>
</organism>
<dbReference type="eggNOG" id="ENOG502SUA0">
    <property type="taxonomic scope" value="Eukaryota"/>
</dbReference>
<dbReference type="Gene3D" id="3.30.110.20">
    <property type="entry name" value="Alba-like domain"/>
    <property type="match status" value="1"/>
</dbReference>
<dbReference type="GO" id="GO:0005655">
    <property type="term" value="C:nucleolar ribonuclease P complex"/>
    <property type="evidence" value="ECO:0007669"/>
    <property type="project" value="InterPro"/>
</dbReference>
<evidence type="ECO:0000313" key="4">
    <source>
        <dbReference type="EMBL" id="CCU82014.1"/>
    </source>
</evidence>
<dbReference type="GO" id="GO:0006364">
    <property type="term" value="P:rRNA processing"/>
    <property type="evidence" value="ECO:0007669"/>
    <property type="project" value="TreeGrafter"/>
</dbReference>
<evidence type="ECO:0000256" key="1">
    <source>
        <dbReference type="ARBA" id="ARBA00004123"/>
    </source>
</evidence>
<evidence type="ECO:0000256" key="2">
    <source>
        <dbReference type="ARBA" id="ARBA00022694"/>
    </source>
</evidence>
<dbReference type="GO" id="GO:0000171">
    <property type="term" value="F:ribonuclease MRP activity"/>
    <property type="evidence" value="ECO:0007669"/>
    <property type="project" value="TreeGrafter"/>
</dbReference>
<dbReference type="PANTHER" id="PTHR28256:SF1">
    <property type="entry name" value="RIBONUCLEASES P_MRP PROTEIN SUBUNIT POP7"/>
    <property type="match status" value="1"/>
</dbReference>
<dbReference type="InParanoid" id="N1JGL4"/>
<dbReference type="EMBL" id="CAUH01005687">
    <property type="protein sequence ID" value="CCU82014.1"/>
    <property type="molecule type" value="Genomic_DNA"/>
</dbReference>
<proteinExistence type="predicted"/>
<dbReference type="Proteomes" id="UP000015441">
    <property type="component" value="Unassembled WGS sequence"/>
</dbReference>